<dbReference type="SUPFAM" id="SSF53756">
    <property type="entry name" value="UDP-Glycosyltransferase/glycogen phosphorylase"/>
    <property type="match status" value="1"/>
</dbReference>
<dbReference type="Proteomes" id="UP001170023">
    <property type="component" value="Unassembled WGS sequence"/>
</dbReference>
<organism evidence="2 3">
    <name type="scientific">Bacteroides caccae</name>
    <dbReference type="NCBI Taxonomy" id="47678"/>
    <lineage>
        <taxon>Bacteria</taxon>
        <taxon>Pseudomonadati</taxon>
        <taxon>Bacteroidota</taxon>
        <taxon>Bacteroidia</taxon>
        <taxon>Bacteroidales</taxon>
        <taxon>Bacteroidaceae</taxon>
        <taxon>Bacteroides</taxon>
    </lineage>
</organism>
<protein>
    <submittedName>
        <fullName evidence="2">Glycosyltransferase family 4 protein</fullName>
        <ecNumber evidence="2">2.4.-.-</ecNumber>
    </submittedName>
</protein>
<name>A0AAW7WMH0_9BACE</name>
<dbReference type="EMBL" id="JAUONL010000004">
    <property type="protein sequence ID" value="MDO6357527.1"/>
    <property type="molecule type" value="Genomic_DNA"/>
</dbReference>
<accession>A0AAW7WMH0</accession>
<evidence type="ECO:0000313" key="3">
    <source>
        <dbReference type="Proteomes" id="UP001170023"/>
    </source>
</evidence>
<proteinExistence type="predicted"/>
<gene>
    <name evidence="2" type="ORF">Q4469_07470</name>
</gene>
<sequence>MNISDNVTIHPRQDDVASFYNSASIVLNLSDKDRFIETFGLTALEAMSAGLPVIVPTVGGIAEMVKDGVNGYKIDVSQLAEIAQTIESILTDKNLYLRLCDNASVCSTHYDLDAMIDNIILGIESL</sequence>
<dbReference type="CDD" id="cd03801">
    <property type="entry name" value="GT4_PimA-like"/>
    <property type="match status" value="1"/>
</dbReference>
<dbReference type="PANTHER" id="PTHR12526:SF630">
    <property type="entry name" value="GLYCOSYLTRANSFERASE"/>
    <property type="match status" value="1"/>
</dbReference>
<reference evidence="2" key="1">
    <citation type="submission" date="2023-07" db="EMBL/GenBank/DDBJ databases">
        <title>Whole Genome Sequencing of Colonoscopy isolates.</title>
        <authorList>
            <person name="Surve S.V."/>
            <person name="Valls R.A."/>
            <person name="Barrak K.E."/>
            <person name="Gardner T.B."/>
            <person name="O'Toole G.A."/>
        </authorList>
    </citation>
    <scope>NUCLEOTIDE SEQUENCE</scope>
    <source>
        <strain evidence="2">GP0119</strain>
    </source>
</reference>
<keyword evidence="2" id="KW-0808">Transferase</keyword>
<dbReference type="RefSeq" id="WP_303447257.1">
    <property type="nucleotide sequence ID" value="NZ_JAUONJ010000006.1"/>
</dbReference>
<feature type="domain" description="Glycosyl transferase family 1" evidence="1">
    <location>
        <begin position="2"/>
        <end position="103"/>
    </location>
</feature>
<comment type="caution">
    <text evidence="2">The sequence shown here is derived from an EMBL/GenBank/DDBJ whole genome shotgun (WGS) entry which is preliminary data.</text>
</comment>
<dbReference type="EC" id="2.4.-.-" evidence="2"/>
<dbReference type="Gene3D" id="3.40.50.2000">
    <property type="entry name" value="Glycogen Phosphorylase B"/>
    <property type="match status" value="1"/>
</dbReference>
<dbReference type="AlphaFoldDB" id="A0AAW7WMH0"/>
<evidence type="ECO:0000259" key="1">
    <source>
        <dbReference type="Pfam" id="PF00534"/>
    </source>
</evidence>
<keyword evidence="2" id="KW-0328">Glycosyltransferase</keyword>
<dbReference type="InterPro" id="IPR001296">
    <property type="entry name" value="Glyco_trans_1"/>
</dbReference>
<dbReference type="GO" id="GO:0016757">
    <property type="term" value="F:glycosyltransferase activity"/>
    <property type="evidence" value="ECO:0007669"/>
    <property type="project" value="UniProtKB-KW"/>
</dbReference>
<evidence type="ECO:0000313" key="2">
    <source>
        <dbReference type="EMBL" id="MDO6357527.1"/>
    </source>
</evidence>
<dbReference type="PANTHER" id="PTHR12526">
    <property type="entry name" value="GLYCOSYLTRANSFERASE"/>
    <property type="match status" value="1"/>
</dbReference>
<dbReference type="Pfam" id="PF00534">
    <property type="entry name" value="Glycos_transf_1"/>
    <property type="match status" value="1"/>
</dbReference>